<organism evidence="1 2">
    <name type="scientific">Acidovorax soli</name>
    <dbReference type="NCBI Taxonomy" id="592050"/>
    <lineage>
        <taxon>Bacteria</taxon>
        <taxon>Pseudomonadati</taxon>
        <taxon>Pseudomonadota</taxon>
        <taxon>Betaproteobacteria</taxon>
        <taxon>Burkholderiales</taxon>
        <taxon>Comamonadaceae</taxon>
        <taxon>Acidovorax</taxon>
    </lineage>
</organism>
<dbReference type="RefSeq" id="WP_184856417.1">
    <property type="nucleotide sequence ID" value="NZ_JACHLK010000002.1"/>
</dbReference>
<sequence length="116" mass="12771">MNRQELHALLQDTAGLVPEPVDNPIACSYFFQRVEWHPQRSTRVFRVLVDSAGEPARIQLCASSDNNNTVLLAQPFSREQLLGLVRQEVALITARLDLQAPAAPWHAATTAATPTA</sequence>
<protein>
    <submittedName>
        <fullName evidence="1">Uncharacterized protein</fullName>
    </submittedName>
</protein>
<evidence type="ECO:0000313" key="2">
    <source>
        <dbReference type="Proteomes" id="UP000575083"/>
    </source>
</evidence>
<evidence type="ECO:0000313" key="1">
    <source>
        <dbReference type="EMBL" id="MBB6559021.1"/>
    </source>
</evidence>
<comment type="caution">
    <text evidence="1">The sequence shown here is derived from an EMBL/GenBank/DDBJ whole genome shotgun (WGS) entry which is preliminary data.</text>
</comment>
<keyword evidence="2" id="KW-1185">Reference proteome</keyword>
<name>A0A7X0U8D3_9BURK</name>
<reference evidence="1 2" key="1">
    <citation type="submission" date="2020-08" db="EMBL/GenBank/DDBJ databases">
        <title>Functional genomics of gut bacteria from endangered species of beetles.</title>
        <authorList>
            <person name="Carlos-Shanley C."/>
        </authorList>
    </citation>
    <scope>NUCLEOTIDE SEQUENCE [LARGE SCALE GENOMIC DNA]</scope>
    <source>
        <strain evidence="1 2">S00198</strain>
    </source>
</reference>
<dbReference type="Proteomes" id="UP000575083">
    <property type="component" value="Unassembled WGS sequence"/>
</dbReference>
<dbReference type="AlphaFoldDB" id="A0A7X0U8D3"/>
<dbReference type="EMBL" id="JACHLK010000002">
    <property type="protein sequence ID" value="MBB6559021.1"/>
    <property type="molecule type" value="Genomic_DNA"/>
</dbReference>
<gene>
    <name evidence="1" type="ORF">HNP48_001685</name>
</gene>
<proteinExistence type="predicted"/>
<accession>A0A7X0U8D3</accession>